<keyword evidence="1" id="KW-1133">Transmembrane helix</keyword>
<dbReference type="Proteomes" id="UP000016368">
    <property type="component" value="Unassembled WGS sequence"/>
</dbReference>
<feature type="transmembrane region" description="Helical" evidence="1">
    <location>
        <begin position="27"/>
        <end position="54"/>
    </location>
</feature>
<evidence type="ECO:0008006" key="4">
    <source>
        <dbReference type="Google" id="ProtNLM"/>
    </source>
</evidence>
<dbReference type="Pfam" id="PF14333">
    <property type="entry name" value="DUF4389"/>
    <property type="match status" value="1"/>
</dbReference>
<dbReference type="InterPro" id="IPR025498">
    <property type="entry name" value="DUF4389"/>
</dbReference>
<sequence>MSDSPIPPDQNHAAAVPGKKRRLIPRVIYMVLMGLALHLALTLLFAVALVQLLLSIASNETNARLRRFGRGLGRYLRQIADYLSFAREDVPFPFQEWTDAD</sequence>
<gene>
    <name evidence="2" type="ORF">HGR_08134</name>
</gene>
<keyword evidence="3" id="KW-1185">Reference proteome</keyword>
<protein>
    <recommendedName>
        <fullName evidence="4">Lipase</fullName>
    </recommendedName>
</protein>
<evidence type="ECO:0000313" key="3">
    <source>
        <dbReference type="Proteomes" id="UP000016368"/>
    </source>
</evidence>
<dbReference type="STRING" id="887062.HGR_08134"/>
<evidence type="ECO:0000256" key="1">
    <source>
        <dbReference type="SAM" id="Phobius"/>
    </source>
</evidence>
<dbReference type="eggNOG" id="ENOG50332F0">
    <property type="taxonomic scope" value="Bacteria"/>
</dbReference>
<keyword evidence="1" id="KW-0472">Membrane</keyword>
<reference evidence="2 3" key="1">
    <citation type="journal article" date="2011" name="EMBO J.">
        <title>Structural diversity of bacterial flagellar motors.</title>
        <authorList>
            <person name="Chen S."/>
            <person name="Beeby M."/>
            <person name="Murphy G.E."/>
            <person name="Leadbetter J.R."/>
            <person name="Hendrixson D.R."/>
            <person name="Briegel A."/>
            <person name="Li Z."/>
            <person name="Shi J."/>
            <person name="Tocheva E.I."/>
            <person name="Muller A."/>
            <person name="Dobro M.J."/>
            <person name="Jensen G.J."/>
        </authorList>
    </citation>
    <scope>NUCLEOTIDE SEQUENCE [LARGE SCALE GENOMIC DNA]</scope>
    <source>
        <strain evidence="2 3">ATCC 19624</strain>
    </source>
</reference>
<name>F3KT46_9BURK</name>
<proteinExistence type="predicted"/>
<evidence type="ECO:0000313" key="2">
    <source>
        <dbReference type="EMBL" id="EGI77042.1"/>
    </source>
</evidence>
<keyword evidence="1" id="KW-0812">Transmembrane</keyword>
<accession>F3KT46</accession>
<dbReference type="RefSeq" id="WP_006297664.1">
    <property type="nucleotide sequence ID" value="NZ_AEGR01000054.1"/>
</dbReference>
<organism evidence="2 3">
    <name type="scientific">Hylemonella gracilis ATCC 19624</name>
    <dbReference type="NCBI Taxonomy" id="887062"/>
    <lineage>
        <taxon>Bacteria</taxon>
        <taxon>Pseudomonadati</taxon>
        <taxon>Pseudomonadota</taxon>
        <taxon>Betaproteobacteria</taxon>
        <taxon>Burkholderiales</taxon>
        <taxon>Comamonadaceae</taxon>
        <taxon>Hylemonella</taxon>
    </lineage>
</organism>
<dbReference type="EMBL" id="AEGR01000054">
    <property type="protein sequence ID" value="EGI77042.1"/>
    <property type="molecule type" value="Genomic_DNA"/>
</dbReference>
<comment type="caution">
    <text evidence="2">The sequence shown here is derived from an EMBL/GenBank/DDBJ whole genome shotgun (WGS) entry which is preliminary data.</text>
</comment>
<dbReference type="AlphaFoldDB" id="F3KT46"/>